<proteinExistence type="predicted"/>
<dbReference type="AlphaFoldDB" id="I7KUX1"/>
<organism evidence="1 2">
    <name type="scientific">Caloramator australicus RC3</name>
    <dbReference type="NCBI Taxonomy" id="857293"/>
    <lineage>
        <taxon>Bacteria</taxon>
        <taxon>Bacillati</taxon>
        <taxon>Bacillota</taxon>
        <taxon>Clostridia</taxon>
        <taxon>Eubacteriales</taxon>
        <taxon>Clostridiaceae</taxon>
        <taxon>Caloramator</taxon>
    </lineage>
</organism>
<dbReference type="STRING" id="857293.CAAU_1669"/>
<sequence>MNNIKEIESMLKECKSLDEFYRIKNKIMENERKKVYTKF</sequence>
<reference evidence="1 2" key="1">
    <citation type="journal article" date="2011" name="J. Bacteriol.">
        <title>Draft genome sequence of Caloramator australicus strain RC3T, a thermoanaerobe from the Great Artesian Basin of Australia.</title>
        <authorList>
            <person name="Ogg C.D."/>
            <person name="Patel B.K.C."/>
        </authorList>
    </citation>
    <scope>NUCLEOTIDE SEQUENCE [LARGE SCALE GENOMIC DNA]</scope>
    <source>
        <strain evidence="1 2">RC3</strain>
    </source>
</reference>
<gene>
    <name evidence="1" type="ORF">CAAU_1669</name>
</gene>
<evidence type="ECO:0000313" key="1">
    <source>
        <dbReference type="EMBL" id="CCJ33753.1"/>
    </source>
</evidence>
<accession>I7KUX1</accession>
<name>I7KUX1_9CLOT</name>
<dbReference type="EMBL" id="CAKP01000084">
    <property type="protein sequence ID" value="CCJ33753.1"/>
    <property type="molecule type" value="Genomic_DNA"/>
</dbReference>
<evidence type="ECO:0000313" key="2">
    <source>
        <dbReference type="Proteomes" id="UP000007652"/>
    </source>
</evidence>
<dbReference type="Proteomes" id="UP000007652">
    <property type="component" value="Unassembled WGS sequence"/>
</dbReference>
<protein>
    <submittedName>
        <fullName evidence="1">Uncharacterized protein</fullName>
    </submittedName>
</protein>
<comment type="caution">
    <text evidence="1">The sequence shown here is derived from an EMBL/GenBank/DDBJ whole genome shotgun (WGS) entry which is preliminary data.</text>
</comment>
<keyword evidence="2" id="KW-1185">Reference proteome</keyword>